<reference evidence="3" key="3">
    <citation type="journal article" date="2018" name="Mol. Plant Microbe Interact.">
        <title>Genome sequence resources for the wheat stripe rust pathogen (Puccinia striiformis f. sp. tritici) and the barley stripe rust pathogen (Puccinia striiformis f. sp. hordei).</title>
        <authorList>
            <person name="Xia C."/>
            <person name="Wang M."/>
            <person name="Yin C."/>
            <person name="Cornejo O.E."/>
            <person name="Hulbert S.H."/>
            <person name="Chen X."/>
        </authorList>
    </citation>
    <scope>NUCLEOTIDE SEQUENCE [LARGE SCALE GENOMIC DNA]</scope>
    <source>
        <strain evidence="3">93TX-2</strain>
    </source>
</reference>
<gene>
    <name evidence="2" type="ORF">PSHT_00050</name>
</gene>
<proteinExistence type="predicted"/>
<reference evidence="2 3" key="1">
    <citation type="submission" date="2017-12" db="EMBL/GenBank/DDBJ databases">
        <title>Gene loss provides genomic basis for host adaptation in cereal stripe rust fungi.</title>
        <authorList>
            <person name="Xia C."/>
        </authorList>
    </citation>
    <scope>NUCLEOTIDE SEQUENCE [LARGE SCALE GENOMIC DNA]</scope>
    <source>
        <strain evidence="2 3">93TX-2</strain>
    </source>
</reference>
<dbReference type="VEuPathDB" id="FungiDB:PSTT_02697"/>
<protein>
    <recommendedName>
        <fullName evidence="1">JmjC domain-containing protein</fullName>
    </recommendedName>
</protein>
<dbReference type="PANTHER" id="PTHR12480">
    <property type="entry name" value="ARGININE DEMETHYLASE AND LYSYL-HYDROXYLASE JMJD"/>
    <property type="match status" value="1"/>
</dbReference>
<dbReference type="AlphaFoldDB" id="A0A2S4WP79"/>
<dbReference type="InterPro" id="IPR050910">
    <property type="entry name" value="JMJD6_ArgDemeth/LysHydrox"/>
</dbReference>
<sequence>MNGPDGSSYYGLLTLCFRLTGAALNQPSINPRSIKPLGNLILSPPNAYAARATSLGKLSVLSDEILLLIFSELSPSDLHHHQANDERLSDWKGSWRSSYIWKFMTSVLNQSGDQSLAHGHLPTDLIRTPSVFSDVLFQPILCVNHSIHSIISRLTGSKKFHSSIEKVIIENSKTFQLPNKPAILKGLIDEWPAYSPSSDYRWTLDSLTGRYPNVEFRAESTLTTLSDYREYHDNCMLDESPVYMFDSQFFEKTSTPTFQRGLGEDFVVPEIFQQDLFSCLGDQRPDYHRWTCPIWIDLAYRPQRNLRLECGDYRKKILDLFPPHTTPPGVMVNDDESEVESPLSIAEWFLTYYDFARETYGRFSKHPETRGLMLEGICEAGETFFVPSGWWHLATSFNFSTAFMKHKPDQLSGFKFKNRELTDQASDSDDCLPTMSLDKSSPSIFEEFLAQLTRSKKISDQSLKEVLTSVEQLEIERLQNRSKRLLNTHRQNNGDDDQELLNPQIKKRKNQLGDLSSVDSDFNNYSLWNEIKKPKTSIISDPNNDLMDKDVGDDTHTPLHCHHDNLMDGIGDQDPGGFKFGFDLE</sequence>
<dbReference type="GO" id="GO:0005634">
    <property type="term" value="C:nucleus"/>
    <property type="evidence" value="ECO:0007669"/>
    <property type="project" value="TreeGrafter"/>
</dbReference>
<organism evidence="2 3">
    <name type="scientific">Puccinia striiformis</name>
    <dbReference type="NCBI Taxonomy" id="27350"/>
    <lineage>
        <taxon>Eukaryota</taxon>
        <taxon>Fungi</taxon>
        <taxon>Dikarya</taxon>
        <taxon>Basidiomycota</taxon>
        <taxon>Pucciniomycotina</taxon>
        <taxon>Pucciniomycetes</taxon>
        <taxon>Pucciniales</taxon>
        <taxon>Pucciniaceae</taxon>
        <taxon>Puccinia</taxon>
    </lineage>
</organism>
<dbReference type="InterPro" id="IPR003347">
    <property type="entry name" value="JmjC_dom"/>
</dbReference>
<dbReference type="VEuPathDB" id="FungiDB:PSHT_00050"/>
<dbReference type="Gene3D" id="2.60.120.650">
    <property type="entry name" value="Cupin"/>
    <property type="match status" value="1"/>
</dbReference>
<accession>A0A2S4WP79</accession>
<evidence type="ECO:0000313" key="2">
    <source>
        <dbReference type="EMBL" id="POW23497.1"/>
    </source>
</evidence>
<dbReference type="OrthoDB" id="424465at2759"/>
<reference evidence="3" key="2">
    <citation type="journal article" date="2018" name="BMC Genomics">
        <title>Genomic insights into host adaptation between the wheat stripe rust pathogen (Puccinia striiformis f. sp. tritici) and the barley stripe rust pathogen (Puccinia striiformis f. sp. hordei).</title>
        <authorList>
            <person name="Xia C."/>
            <person name="Wang M."/>
            <person name="Yin C."/>
            <person name="Cornejo O.E."/>
            <person name="Hulbert S.H."/>
            <person name="Chen X."/>
        </authorList>
    </citation>
    <scope>NUCLEOTIDE SEQUENCE [LARGE SCALE GENOMIC DNA]</scope>
    <source>
        <strain evidence="3">93TX-2</strain>
    </source>
</reference>
<dbReference type="EMBL" id="PKSM01000001">
    <property type="protein sequence ID" value="POW23497.1"/>
    <property type="molecule type" value="Genomic_DNA"/>
</dbReference>
<dbReference type="PROSITE" id="PS51184">
    <property type="entry name" value="JMJC"/>
    <property type="match status" value="1"/>
</dbReference>
<dbReference type="SUPFAM" id="SSF51197">
    <property type="entry name" value="Clavaminate synthase-like"/>
    <property type="match status" value="1"/>
</dbReference>
<feature type="domain" description="JmjC" evidence="1">
    <location>
        <begin position="169"/>
        <end position="422"/>
    </location>
</feature>
<dbReference type="PANTHER" id="PTHR12480:SF21">
    <property type="entry name" value="JMJC DOMAIN-CONTAINING PROTEIN 8"/>
    <property type="match status" value="1"/>
</dbReference>
<evidence type="ECO:0000313" key="3">
    <source>
        <dbReference type="Proteomes" id="UP000238274"/>
    </source>
</evidence>
<name>A0A2S4WP79_9BASI</name>
<dbReference type="GO" id="GO:0000987">
    <property type="term" value="F:cis-regulatory region sequence-specific DNA binding"/>
    <property type="evidence" value="ECO:0007669"/>
    <property type="project" value="TreeGrafter"/>
</dbReference>
<comment type="caution">
    <text evidence="2">The sequence shown here is derived from an EMBL/GenBank/DDBJ whole genome shotgun (WGS) entry which is preliminary data.</text>
</comment>
<keyword evidence="3" id="KW-1185">Reference proteome</keyword>
<evidence type="ECO:0000259" key="1">
    <source>
        <dbReference type="PROSITE" id="PS51184"/>
    </source>
</evidence>
<dbReference type="Proteomes" id="UP000238274">
    <property type="component" value="Unassembled WGS sequence"/>
</dbReference>